<proteinExistence type="predicted"/>
<comment type="caution">
    <text evidence="1">The sequence shown here is derived from an EMBL/GenBank/DDBJ whole genome shotgun (WGS) entry which is preliminary data.</text>
</comment>
<protein>
    <submittedName>
        <fullName evidence="1">Uncharacterized protein</fullName>
    </submittedName>
</protein>
<evidence type="ECO:0000313" key="1">
    <source>
        <dbReference type="EMBL" id="KAJ2991150.1"/>
    </source>
</evidence>
<name>A0ACC1PEM1_9APHY</name>
<gene>
    <name evidence="1" type="ORF">NUW54_g8273</name>
</gene>
<sequence>MGRVADEAAGGWPDDVWGPSEVPFNEQFPKPKALTDKSVDADEAEEDQLLAADEDDADLELGGEAEAEVKKVKKRRSRAAPKSKEDIEKRLEGRLQLWSTCCRRCPRRASSTSKRLKTRCTSSRERSR</sequence>
<dbReference type="Proteomes" id="UP001144978">
    <property type="component" value="Unassembled WGS sequence"/>
</dbReference>
<reference evidence="1" key="1">
    <citation type="submission" date="2022-08" db="EMBL/GenBank/DDBJ databases">
        <title>Genome Sequence of Pycnoporus sanguineus.</title>
        <authorList>
            <person name="Buettner E."/>
        </authorList>
    </citation>
    <scope>NUCLEOTIDE SEQUENCE</scope>
    <source>
        <strain evidence="1">CG-C14</strain>
    </source>
</reference>
<organism evidence="1 2">
    <name type="scientific">Trametes sanguinea</name>
    <dbReference type="NCBI Taxonomy" id="158606"/>
    <lineage>
        <taxon>Eukaryota</taxon>
        <taxon>Fungi</taxon>
        <taxon>Dikarya</taxon>
        <taxon>Basidiomycota</taxon>
        <taxon>Agaricomycotina</taxon>
        <taxon>Agaricomycetes</taxon>
        <taxon>Polyporales</taxon>
        <taxon>Polyporaceae</taxon>
        <taxon>Trametes</taxon>
    </lineage>
</organism>
<evidence type="ECO:0000313" key="2">
    <source>
        <dbReference type="Proteomes" id="UP001144978"/>
    </source>
</evidence>
<keyword evidence="2" id="KW-1185">Reference proteome</keyword>
<dbReference type="EMBL" id="JANSHE010002533">
    <property type="protein sequence ID" value="KAJ2991150.1"/>
    <property type="molecule type" value="Genomic_DNA"/>
</dbReference>
<accession>A0ACC1PEM1</accession>